<dbReference type="Proteomes" id="UP000759131">
    <property type="component" value="Unassembled WGS sequence"/>
</dbReference>
<organism evidence="2">
    <name type="scientific">Medioppia subpectinata</name>
    <dbReference type="NCBI Taxonomy" id="1979941"/>
    <lineage>
        <taxon>Eukaryota</taxon>
        <taxon>Metazoa</taxon>
        <taxon>Ecdysozoa</taxon>
        <taxon>Arthropoda</taxon>
        <taxon>Chelicerata</taxon>
        <taxon>Arachnida</taxon>
        <taxon>Acari</taxon>
        <taxon>Acariformes</taxon>
        <taxon>Sarcoptiformes</taxon>
        <taxon>Oribatida</taxon>
        <taxon>Brachypylina</taxon>
        <taxon>Oppioidea</taxon>
        <taxon>Oppiidae</taxon>
        <taxon>Medioppia</taxon>
    </lineage>
</organism>
<feature type="region of interest" description="Disordered" evidence="1">
    <location>
        <begin position="752"/>
        <end position="828"/>
    </location>
</feature>
<dbReference type="EMBL" id="OC866789">
    <property type="protein sequence ID" value="CAD7633150.1"/>
    <property type="molecule type" value="Genomic_DNA"/>
</dbReference>
<gene>
    <name evidence="2" type="ORF">OSB1V03_LOCUS13549</name>
</gene>
<proteinExistence type="predicted"/>
<feature type="compositionally biased region" description="Low complexity" evidence="1">
    <location>
        <begin position="233"/>
        <end position="249"/>
    </location>
</feature>
<evidence type="ECO:0000313" key="3">
    <source>
        <dbReference type="Proteomes" id="UP000759131"/>
    </source>
</evidence>
<feature type="compositionally biased region" description="Polar residues" evidence="1">
    <location>
        <begin position="221"/>
        <end position="232"/>
    </location>
</feature>
<evidence type="ECO:0000313" key="2">
    <source>
        <dbReference type="EMBL" id="CAD7633150.1"/>
    </source>
</evidence>
<feature type="compositionally biased region" description="Low complexity" evidence="1">
    <location>
        <begin position="124"/>
        <end position="145"/>
    </location>
</feature>
<feature type="region of interest" description="Disordered" evidence="1">
    <location>
        <begin position="60"/>
        <end position="254"/>
    </location>
</feature>
<feature type="compositionally biased region" description="Basic and acidic residues" evidence="1">
    <location>
        <begin position="795"/>
        <end position="817"/>
    </location>
</feature>
<feature type="compositionally biased region" description="Low complexity" evidence="1">
    <location>
        <begin position="66"/>
        <end position="75"/>
    </location>
</feature>
<feature type="compositionally biased region" description="Basic and acidic residues" evidence="1">
    <location>
        <begin position="753"/>
        <end position="771"/>
    </location>
</feature>
<accession>A0A7R9L1K8</accession>
<keyword evidence="3" id="KW-1185">Reference proteome</keyword>
<sequence>MYYGFIETNAQHNGGSAAAAATTSSPHSSTTNTAAAATAHKLLNKKGTDGRHKAAKELKKLNKHGSLSSSTLTTTTDHRSRHSDPPLITLSNNTLADKTPEPTANDSRKRSSLPPPQSKRRSRSTSGSRRSSVNSRRDSASASAAIVAITAEDNTNSDPMRGAPDPTVSRRVSSESENSVHISDPMLVNKKPENYCSDFDSLSSQDSSANGQSSQAVAADNENQLSATNHSLNNQTNDKTINTNTNTANDNHKQLNYEPQVVLERLPKYKFKRLLSDSYKASYEIIKCGASDSVTNSQAIIGDNNSEMLNEIIGKSDLNNNHTISDESNAGVESADQSKTIVDRVVSALSSAQSKGLPIDDVIPVESIPLPPEPFPLVATPEPPPPLSDTLSDTDNDRGVEPIVCSPIVASTVAAVDEDVGQRSPEQQRQQSHDSAIETAVNSIAIELDGELSPNRSVEISVEDSVEQTVATTDSSAAAEEAMNKSISVMAQEIRDQLREEDSEEIITTEEVGEVVNTTEEELITADDLDDDIHTADEITTEEVFEEIITGDVVNEDLVMITEEISEQVIDSDEANEEVMTTEEVNEEIITDTEITETVVNNDSSELETNEELITADSYEVIVEMDAKQDNDNIDGSETPAEEVGTDVDQQIVIDVNDKDVMDTETEGEVITAIPVDENGNELDIERDIMFVISDDIVVDDSVGENSAEESPKDLAVVEVAVDYGNEPEMDATETAAAIAGIDEELVAGKDTTTADRVSESDLHHNSRSFEELDSEQPTPLQDEAYDTSAGDRTPLLDERYDGDQTPVRDEPQDTYDKNCLSDSSVAPSPAIDVITKDIIDSGQLTPAADSVVNNDDSIDANLVVRQPSLSVESVDDRSLDDQQSASGGPEVDKQLLFDNTLREEVVEKQTLGK</sequence>
<reference evidence="2" key="1">
    <citation type="submission" date="2020-11" db="EMBL/GenBank/DDBJ databases">
        <authorList>
            <person name="Tran Van P."/>
        </authorList>
    </citation>
    <scope>NUCLEOTIDE SEQUENCE</scope>
</reference>
<evidence type="ECO:0000256" key="1">
    <source>
        <dbReference type="SAM" id="MobiDB-lite"/>
    </source>
</evidence>
<feature type="compositionally biased region" description="Low complexity" evidence="1">
    <location>
        <begin position="169"/>
        <end position="180"/>
    </location>
</feature>
<dbReference type="AlphaFoldDB" id="A0A7R9L1K8"/>
<feature type="non-terminal residue" evidence="2">
    <location>
        <position position="1"/>
    </location>
</feature>
<feature type="compositionally biased region" description="Low complexity" evidence="1">
    <location>
        <begin position="197"/>
        <end position="215"/>
    </location>
</feature>
<name>A0A7R9L1K8_9ACAR</name>
<dbReference type="EMBL" id="CAJPIZ010012214">
    <property type="protein sequence ID" value="CAG2113580.1"/>
    <property type="molecule type" value="Genomic_DNA"/>
</dbReference>
<feature type="region of interest" description="Disordered" evidence="1">
    <location>
        <begin position="870"/>
        <end position="897"/>
    </location>
</feature>
<protein>
    <submittedName>
        <fullName evidence="2">Uncharacterized protein</fullName>
    </submittedName>
</protein>